<reference evidence="2" key="1">
    <citation type="submission" date="2023-07" db="EMBL/GenBank/DDBJ databases">
        <title>Sorghum-associated microbial communities from plants grown in Nebraska, USA.</title>
        <authorList>
            <person name="Schachtman D."/>
        </authorList>
    </citation>
    <scope>NUCLEOTIDE SEQUENCE</scope>
    <source>
        <strain evidence="2">DS3754</strain>
    </source>
</reference>
<dbReference type="PROSITE" id="PS51257">
    <property type="entry name" value="PROKAR_LIPOPROTEIN"/>
    <property type="match status" value="1"/>
</dbReference>
<proteinExistence type="predicted"/>
<protein>
    <recommendedName>
        <fullName evidence="4">Lipoprotein</fullName>
    </recommendedName>
</protein>
<evidence type="ECO:0008006" key="4">
    <source>
        <dbReference type="Google" id="ProtNLM"/>
    </source>
</evidence>
<evidence type="ECO:0000256" key="1">
    <source>
        <dbReference type="SAM" id="SignalP"/>
    </source>
</evidence>
<dbReference type="EMBL" id="JAUSRD010000003">
    <property type="protein sequence ID" value="MDP9892777.1"/>
    <property type="molecule type" value="Genomic_DNA"/>
</dbReference>
<keyword evidence="1" id="KW-0732">Signal</keyword>
<organism evidence="2 3">
    <name type="scientific">Variovorax boronicumulans</name>
    <dbReference type="NCBI Taxonomy" id="436515"/>
    <lineage>
        <taxon>Bacteria</taxon>
        <taxon>Pseudomonadati</taxon>
        <taxon>Pseudomonadota</taxon>
        <taxon>Betaproteobacteria</taxon>
        <taxon>Burkholderiales</taxon>
        <taxon>Comamonadaceae</taxon>
        <taxon>Variovorax</taxon>
    </lineage>
</organism>
<feature type="chain" id="PRO_5043611450" description="Lipoprotein" evidence="1">
    <location>
        <begin position="32"/>
        <end position="387"/>
    </location>
</feature>
<dbReference type="Proteomes" id="UP001242045">
    <property type="component" value="Unassembled WGS sequence"/>
</dbReference>
<name>A0AAW8CR50_9BURK</name>
<evidence type="ECO:0000313" key="2">
    <source>
        <dbReference type="EMBL" id="MDP9892777.1"/>
    </source>
</evidence>
<sequence>MVSKSFGASQSSVSFLVLSACLSALAVPAFARDTRLVLPIYPVMQQPATREAIGNDVQLRFATTPQPQVSQAQTLKAESYARPYSSTQRYGDGRPVIRSDEETCREAMRNTLVALAQAARARGVHTVTQVESFYEGAVLSTPNAYECHAGTGSAEVHLRGLAGGDAGAAAISSVGVDDIDAVPGLNAEGRAAYQKFLQMKAPRALVIRRVGDSSWVHWADGLVPRDINRPSDPTQRAMEYCTERHQGECTVYAVDYAVVYQKPQAAAVERKAAAAGPVTSLYKLPTDSHFADVNDPSLVPVSERSRSRYLGFLALPLPRAFAISADGSAAFASGSAAMADVLNTCEREGKTCWLYAVDDRVVWQSDPHQRIGRVNQLSRVQQDARTP</sequence>
<dbReference type="RefSeq" id="WP_307684571.1">
    <property type="nucleotide sequence ID" value="NZ_JAUSRD010000003.1"/>
</dbReference>
<accession>A0AAW8CR50</accession>
<evidence type="ECO:0000313" key="3">
    <source>
        <dbReference type="Proteomes" id="UP001242045"/>
    </source>
</evidence>
<dbReference type="AlphaFoldDB" id="A0AAW8CR50"/>
<comment type="caution">
    <text evidence="2">The sequence shown here is derived from an EMBL/GenBank/DDBJ whole genome shotgun (WGS) entry which is preliminary data.</text>
</comment>
<gene>
    <name evidence="2" type="ORF">J2W31_001882</name>
</gene>
<feature type="signal peptide" evidence="1">
    <location>
        <begin position="1"/>
        <end position="31"/>
    </location>
</feature>